<evidence type="ECO:0000313" key="3">
    <source>
        <dbReference type="Proteomes" id="UP000188947"/>
    </source>
</evidence>
<reference evidence="2 3" key="1">
    <citation type="submission" date="2016-11" db="EMBL/GenBank/DDBJ databases">
        <title>Genome sequence and comparative genomic analysis of clinical strain Elizabethkingia meningoseptica 61421 PRCM.</title>
        <authorList>
            <person name="Wang M."/>
            <person name="Hu S."/>
            <person name="Cao L."/>
            <person name="Jiang T."/>
            <person name="Zhou Y."/>
            <person name="Ming D."/>
        </authorList>
    </citation>
    <scope>NUCLEOTIDE SEQUENCE [LARGE SCALE GENOMIC DNA]</scope>
    <source>
        <strain evidence="2 3">61421 PRCM</strain>
    </source>
</reference>
<keyword evidence="1" id="KW-1133">Transmembrane helix</keyword>
<organism evidence="2 3">
    <name type="scientific">Elizabethkingia meningoseptica</name>
    <name type="common">Chryseobacterium meningosepticum</name>
    <dbReference type="NCBI Taxonomy" id="238"/>
    <lineage>
        <taxon>Bacteria</taxon>
        <taxon>Pseudomonadati</taxon>
        <taxon>Bacteroidota</taxon>
        <taxon>Flavobacteriia</taxon>
        <taxon>Flavobacteriales</taxon>
        <taxon>Weeksellaceae</taxon>
        <taxon>Elizabethkingia</taxon>
    </lineage>
</organism>
<comment type="caution">
    <text evidence="2">The sequence shown here is derived from an EMBL/GenBank/DDBJ whole genome shotgun (WGS) entry which is preliminary data.</text>
</comment>
<keyword evidence="1" id="KW-0472">Membrane</keyword>
<dbReference type="Proteomes" id="UP000188947">
    <property type="component" value="Unassembled WGS sequence"/>
</dbReference>
<evidence type="ECO:0000256" key="1">
    <source>
        <dbReference type="SAM" id="Phobius"/>
    </source>
</evidence>
<dbReference type="RefSeq" id="WP_070905027.1">
    <property type="nucleotide sequence ID" value="NZ_CP016378.1"/>
</dbReference>
<dbReference type="EMBL" id="MPOG01000008">
    <property type="protein sequence ID" value="OOH96132.1"/>
    <property type="molecule type" value="Genomic_DNA"/>
</dbReference>
<sequence>MSFHYKEKAVRGFSVHLETVELEWWFYLLSGVVSIGLAYNFLRKSQKNASRLDYLLSLVFSSVISYIIILFTVLITGTVVKQVRYEFMLPKYSAKIIDPAYSVTVNTDDGITNEYRPLVGFADEHHHMINIPLNMAPEKAFKKDRYIEVGYEDGMSSAYALNPRRYIIYFGELIFLGIFYSGLLFIIGYGLHNQYLKNRAATFSMAIFGYIIIPGMMVFMAALMSEAMFDKLAGSSNMSWGGFFICLFFVIIMAFSLYGYFMFMFALKPLKGKTIAKSDNNENKKVSF</sequence>
<dbReference type="eggNOG" id="ENOG5032ZFN">
    <property type="taxonomic scope" value="Bacteria"/>
</dbReference>
<feature type="transmembrane region" description="Helical" evidence="1">
    <location>
        <begin position="166"/>
        <end position="191"/>
    </location>
</feature>
<gene>
    <name evidence="2" type="ORF">BMF97_07195</name>
</gene>
<feature type="transmembrane region" description="Helical" evidence="1">
    <location>
        <begin position="54"/>
        <end position="80"/>
    </location>
</feature>
<name>A0A1T3ICQ3_ELIME</name>
<feature type="transmembrane region" description="Helical" evidence="1">
    <location>
        <begin position="242"/>
        <end position="267"/>
    </location>
</feature>
<feature type="transmembrane region" description="Helical" evidence="1">
    <location>
        <begin position="203"/>
        <end position="222"/>
    </location>
</feature>
<evidence type="ECO:0000313" key="2">
    <source>
        <dbReference type="EMBL" id="OOH96132.1"/>
    </source>
</evidence>
<protein>
    <submittedName>
        <fullName evidence="2">Uncharacterized protein</fullName>
    </submittedName>
</protein>
<dbReference type="OrthoDB" id="1451539at2"/>
<feature type="transmembrane region" description="Helical" evidence="1">
    <location>
        <begin position="24"/>
        <end position="42"/>
    </location>
</feature>
<accession>A0A1T3ICQ3</accession>
<keyword evidence="1" id="KW-0812">Transmembrane</keyword>
<dbReference type="STRING" id="238.BBD35_14915"/>
<keyword evidence="3" id="KW-1185">Reference proteome</keyword>
<dbReference type="AlphaFoldDB" id="A0A1T3ICQ3"/>
<proteinExistence type="predicted"/>